<evidence type="ECO:0000256" key="1">
    <source>
        <dbReference type="SAM" id="MobiDB-lite"/>
    </source>
</evidence>
<evidence type="ECO:0000313" key="3">
    <source>
        <dbReference type="Proteomes" id="UP000326924"/>
    </source>
</evidence>
<evidence type="ECO:0000313" key="2">
    <source>
        <dbReference type="EMBL" id="KAA8904265.1"/>
    </source>
</evidence>
<feature type="compositionally biased region" description="Basic and acidic residues" evidence="1">
    <location>
        <begin position="168"/>
        <end position="187"/>
    </location>
</feature>
<proteinExistence type="predicted"/>
<comment type="caution">
    <text evidence="2">The sequence shown here is derived from an EMBL/GenBank/DDBJ whole genome shotgun (WGS) entry which is preliminary data.</text>
</comment>
<organism evidence="2 3">
    <name type="scientific">Sphaerosporella brunnea</name>
    <dbReference type="NCBI Taxonomy" id="1250544"/>
    <lineage>
        <taxon>Eukaryota</taxon>
        <taxon>Fungi</taxon>
        <taxon>Dikarya</taxon>
        <taxon>Ascomycota</taxon>
        <taxon>Pezizomycotina</taxon>
        <taxon>Pezizomycetes</taxon>
        <taxon>Pezizales</taxon>
        <taxon>Pyronemataceae</taxon>
        <taxon>Sphaerosporella</taxon>
    </lineage>
</organism>
<feature type="region of interest" description="Disordered" evidence="1">
    <location>
        <begin position="168"/>
        <end position="207"/>
    </location>
</feature>
<reference evidence="2 3" key="1">
    <citation type="submission" date="2019-09" db="EMBL/GenBank/DDBJ databases">
        <title>Draft genome of the ectomycorrhizal ascomycete Sphaerosporella brunnea.</title>
        <authorList>
            <consortium name="DOE Joint Genome Institute"/>
            <person name="Benucci G.M."/>
            <person name="Marozzi G."/>
            <person name="Antonielli L."/>
            <person name="Sanchez S."/>
            <person name="Marco P."/>
            <person name="Wang X."/>
            <person name="Falini L.B."/>
            <person name="Barry K."/>
            <person name="Haridas S."/>
            <person name="Lipzen A."/>
            <person name="Labutti K."/>
            <person name="Grigoriev I.V."/>
            <person name="Murat C."/>
            <person name="Martin F."/>
            <person name="Albertini E."/>
            <person name="Donnini D."/>
            <person name="Bonito G."/>
        </authorList>
    </citation>
    <scope>NUCLEOTIDE SEQUENCE [LARGE SCALE GENOMIC DNA]</scope>
    <source>
        <strain evidence="2 3">Sb_GMNB300</strain>
    </source>
</reference>
<protein>
    <submittedName>
        <fullName evidence="2">Uncharacterized protein</fullName>
    </submittedName>
</protein>
<sequence length="207" mass="23806">MSSHTSLLTGIYQDVNVAHMQEFPLHKLLVKAMRQRGWHKVDTYFKPTMADYALRKIMLRMQARPNPAAAPTSAHEQVHGIMMQILTAVNWTPEDPNRTRQAVNSNNQFQARVTNRMEATADTLKDGATNLAGGNRTWQEVERKIEKSHVEEKDAEIGELKAQIKELQKETRAREVEDRIREEEADRRKRKCGTTTRRASKRDRCGA</sequence>
<dbReference type="EMBL" id="VXIS01000110">
    <property type="protein sequence ID" value="KAA8904265.1"/>
    <property type="molecule type" value="Genomic_DNA"/>
</dbReference>
<dbReference type="InParanoid" id="A0A5J5EW17"/>
<keyword evidence="3" id="KW-1185">Reference proteome</keyword>
<name>A0A5J5EW17_9PEZI</name>
<dbReference type="Proteomes" id="UP000326924">
    <property type="component" value="Unassembled WGS sequence"/>
</dbReference>
<dbReference type="AlphaFoldDB" id="A0A5J5EW17"/>
<gene>
    <name evidence="2" type="ORF">FN846DRAFT_907844</name>
</gene>
<accession>A0A5J5EW17</accession>